<dbReference type="InterPro" id="IPR020019">
    <property type="entry name" value="AcTrfase_PglD-like"/>
</dbReference>
<dbReference type="Gene3D" id="2.160.10.10">
    <property type="entry name" value="Hexapeptide repeat proteins"/>
    <property type="match status" value="1"/>
</dbReference>
<dbReference type="AlphaFoldDB" id="A0A1R4GXJ2"/>
<dbReference type="InterPro" id="IPR050179">
    <property type="entry name" value="Trans_hexapeptide_repeat"/>
</dbReference>
<feature type="site" description="Increases basicity of active site His" evidence="2">
    <location>
        <position position="139"/>
    </location>
</feature>
<feature type="active site" description="Proton acceptor" evidence="2">
    <location>
        <position position="138"/>
    </location>
</feature>
<keyword evidence="4" id="KW-0012">Acyltransferase</keyword>
<dbReference type="STRING" id="1945521.A1232T_02135"/>
<keyword evidence="5" id="KW-1185">Reference proteome</keyword>
<dbReference type="SUPFAM" id="SSF51161">
    <property type="entry name" value="Trimeric LpxA-like enzymes"/>
    <property type="match status" value="1"/>
</dbReference>
<reference evidence="4 5" key="1">
    <citation type="submission" date="2017-02" db="EMBL/GenBank/DDBJ databases">
        <authorList>
            <person name="Peterson S.W."/>
        </authorList>
    </citation>
    <scope>NUCLEOTIDE SEQUENCE [LARGE SCALE GENOMIC DNA]</scope>
    <source>
        <strain evidence="4">Psychrobacter_piechaudii</strain>
    </source>
</reference>
<dbReference type="Proteomes" id="UP000188357">
    <property type="component" value="Unassembled WGS sequence"/>
</dbReference>
<dbReference type="CDD" id="cd03360">
    <property type="entry name" value="LbH_AT_putative"/>
    <property type="match status" value="1"/>
</dbReference>
<dbReference type="Pfam" id="PF17836">
    <property type="entry name" value="PglD_N"/>
    <property type="match status" value="1"/>
</dbReference>
<evidence type="ECO:0000256" key="2">
    <source>
        <dbReference type="PIRSR" id="PIRSR620019-1"/>
    </source>
</evidence>
<dbReference type="EMBL" id="FUGE01000223">
    <property type="protein sequence ID" value="SJM72936.1"/>
    <property type="molecule type" value="Genomic_DNA"/>
</dbReference>
<dbReference type="RefSeq" id="WP_077451798.1">
    <property type="nucleotide sequence ID" value="NZ_FUGE01000223.1"/>
</dbReference>
<dbReference type="NCBIfam" id="TIGR03570">
    <property type="entry name" value="NeuD_NnaD"/>
    <property type="match status" value="1"/>
</dbReference>
<proteinExistence type="inferred from homology"/>
<evidence type="ECO:0000259" key="3">
    <source>
        <dbReference type="Pfam" id="PF17836"/>
    </source>
</evidence>
<dbReference type="Gene3D" id="3.40.50.20">
    <property type="match status" value="1"/>
</dbReference>
<dbReference type="PANTHER" id="PTHR43300:SF7">
    <property type="entry name" value="UDP-N-ACETYLBACILLOSAMINE N-ACETYLTRANSFERASE"/>
    <property type="match status" value="1"/>
</dbReference>
<name>A0A1R4GXJ2_9GAMM</name>
<feature type="domain" description="PglD N-terminal" evidence="3">
    <location>
        <begin position="5"/>
        <end position="83"/>
    </location>
</feature>
<gene>
    <name evidence="4" type="primary">epsM</name>
    <name evidence="4" type="ORF">A1232T_02135</name>
</gene>
<dbReference type="EC" id="2.3.1.-" evidence="4"/>
<comment type="similarity">
    <text evidence="1">Belongs to the transferase hexapeptide repeat family.</text>
</comment>
<organism evidence="4 5">
    <name type="scientific">Psychrobacter piechaudii</name>
    <dbReference type="NCBI Taxonomy" id="1945521"/>
    <lineage>
        <taxon>Bacteria</taxon>
        <taxon>Pseudomonadati</taxon>
        <taxon>Pseudomonadota</taxon>
        <taxon>Gammaproteobacteria</taxon>
        <taxon>Moraxellales</taxon>
        <taxon>Moraxellaceae</taxon>
        <taxon>Psychrobacter</taxon>
    </lineage>
</organism>
<evidence type="ECO:0000256" key="1">
    <source>
        <dbReference type="ARBA" id="ARBA00007274"/>
    </source>
</evidence>
<evidence type="ECO:0000313" key="5">
    <source>
        <dbReference type="Proteomes" id="UP000188357"/>
    </source>
</evidence>
<dbReference type="GO" id="GO:0016746">
    <property type="term" value="F:acyltransferase activity"/>
    <property type="evidence" value="ECO:0007669"/>
    <property type="project" value="UniProtKB-KW"/>
</dbReference>
<sequence length="216" mass="23477">MNKLIGVYGASGFGREVMPLVRKQYAHLNKEAFVFIDDADTINDLNGYKVITYKDFLERDTHNKYITIAIADSKIRQLLADKLIADDIQNIDVQADNATILDNVELGEGSIICHHTCLTSNIKVGKYFHANIYSYIAHDCIIGDYVTFAPRVSCNGNIHIHDHAYIGTGAIIKQGTPDKPLIIGNGAVVGMGAVVTKDVPAGAVVVGNPAKPLVKK</sequence>
<dbReference type="InterPro" id="IPR011004">
    <property type="entry name" value="Trimer_LpxA-like_sf"/>
</dbReference>
<protein>
    <submittedName>
        <fullName evidence="4">Putative acetyltransferase EpsM</fullName>
        <ecNumber evidence="4">2.3.1.-</ecNumber>
    </submittedName>
</protein>
<keyword evidence="4" id="KW-0808">Transferase</keyword>
<dbReference type="InterPro" id="IPR041561">
    <property type="entry name" value="PglD_N"/>
</dbReference>
<dbReference type="PANTHER" id="PTHR43300">
    <property type="entry name" value="ACETYLTRANSFERASE"/>
    <property type="match status" value="1"/>
</dbReference>
<evidence type="ECO:0000313" key="4">
    <source>
        <dbReference type="EMBL" id="SJM72936.1"/>
    </source>
</evidence>
<accession>A0A1R4GXJ2</accession>
<dbReference type="OrthoDB" id="9794407at2"/>